<reference evidence="1" key="2">
    <citation type="journal article" date="2015" name="Data Brief">
        <title>Shoot transcriptome of the giant reed, Arundo donax.</title>
        <authorList>
            <person name="Barrero R.A."/>
            <person name="Guerrero F.D."/>
            <person name="Moolhuijzen P."/>
            <person name="Goolsby J.A."/>
            <person name="Tidwell J."/>
            <person name="Bellgard S.E."/>
            <person name="Bellgard M.I."/>
        </authorList>
    </citation>
    <scope>NUCLEOTIDE SEQUENCE</scope>
    <source>
        <tissue evidence="1">Shoot tissue taken approximately 20 cm above the soil surface</tissue>
    </source>
</reference>
<reference evidence="1" key="1">
    <citation type="submission" date="2014-09" db="EMBL/GenBank/DDBJ databases">
        <authorList>
            <person name="Magalhaes I.L.F."/>
            <person name="Oliveira U."/>
            <person name="Santos F.R."/>
            <person name="Vidigal T.H.D.A."/>
            <person name="Brescovit A.D."/>
            <person name="Santos A.J."/>
        </authorList>
    </citation>
    <scope>NUCLEOTIDE SEQUENCE</scope>
    <source>
        <tissue evidence="1">Shoot tissue taken approximately 20 cm above the soil surface</tissue>
    </source>
</reference>
<proteinExistence type="predicted"/>
<accession>A0A0A8ZFY9</accession>
<dbReference type="AlphaFoldDB" id="A0A0A8ZFY9"/>
<dbReference type="EMBL" id="GBRH01261317">
    <property type="protein sequence ID" value="JAD36578.1"/>
    <property type="molecule type" value="Transcribed_RNA"/>
</dbReference>
<name>A0A0A8ZFY9_ARUDO</name>
<sequence>MQSISECLACNAFMICSVQLQ</sequence>
<organism evidence="1">
    <name type="scientific">Arundo donax</name>
    <name type="common">Giant reed</name>
    <name type="synonym">Donax arundinaceus</name>
    <dbReference type="NCBI Taxonomy" id="35708"/>
    <lineage>
        <taxon>Eukaryota</taxon>
        <taxon>Viridiplantae</taxon>
        <taxon>Streptophyta</taxon>
        <taxon>Embryophyta</taxon>
        <taxon>Tracheophyta</taxon>
        <taxon>Spermatophyta</taxon>
        <taxon>Magnoliopsida</taxon>
        <taxon>Liliopsida</taxon>
        <taxon>Poales</taxon>
        <taxon>Poaceae</taxon>
        <taxon>PACMAD clade</taxon>
        <taxon>Arundinoideae</taxon>
        <taxon>Arundineae</taxon>
        <taxon>Arundo</taxon>
    </lineage>
</organism>
<protein>
    <submittedName>
        <fullName evidence="1">Uncharacterized protein</fullName>
    </submittedName>
</protein>
<evidence type="ECO:0000313" key="1">
    <source>
        <dbReference type="EMBL" id="JAD36578.1"/>
    </source>
</evidence>